<gene>
    <name evidence="2" type="ORF">AGOS_ADL360C</name>
</gene>
<dbReference type="InParanoid" id="Q75BC7"/>
<dbReference type="OrthoDB" id="2527403at2759"/>
<feature type="signal peptide" evidence="1">
    <location>
        <begin position="1"/>
        <end position="23"/>
    </location>
</feature>
<dbReference type="Pfam" id="PF10281">
    <property type="entry name" value="Ish1"/>
    <property type="match status" value="2"/>
</dbReference>
<protein>
    <submittedName>
        <fullName evidence="2">ADL360Cp</fullName>
    </submittedName>
</protein>
<name>Q75BC7_EREGS</name>
<reference evidence="2 3" key="1">
    <citation type="journal article" date="2004" name="Science">
        <title>The Ashbya gossypii genome as a tool for mapping the ancient Saccharomyces cerevisiae genome.</title>
        <authorList>
            <person name="Dietrich F.S."/>
            <person name="Voegeli S."/>
            <person name="Brachat S."/>
            <person name="Lerch A."/>
            <person name="Gates K."/>
            <person name="Steiner S."/>
            <person name="Mohr C."/>
            <person name="Pohlmann R."/>
            <person name="Luedi P."/>
            <person name="Choi S."/>
            <person name="Wing R.A."/>
            <person name="Flavier A."/>
            <person name="Gaffney T.D."/>
            <person name="Philippsen P."/>
        </authorList>
    </citation>
    <scope>NUCLEOTIDE SEQUENCE [LARGE SCALE GENOMIC DNA]</scope>
    <source>
        <strain evidence="3">ATCC 10895 / CBS 109.51 / FGSC 9923 / NRRL Y-1056</strain>
    </source>
</reference>
<dbReference type="InterPro" id="IPR018803">
    <property type="entry name" value="Ish1/Msc1-like"/>
</dbReference>
<dbReference type="AlphaFoldDB" id="Q75BC7"/>
<reference evidence="3" key="2">
    <citation type="journal article" date="2013" name="G3 (Bethesda)">
        <title>Genomes of Ashbya fungi isolated from insects reveal four mating-type loci, numerous translocations, lack of transposons, and distinct gene duplications.</title>
        <authorList>
            <person name="Dietrich F.S."/>
            <person name="Voegeli S."/>
            <person name="Kuo S."/>
            <person name="Philippsen P."/>
        </authorList>
    </citation>
    <scope>GENOME REANNOTATION</scope>
    <source>
        <strain evidence="3">ATCC 10895 / CBS 109.51 / FGSC 9923 / NRRL Y-1056</strain>
    </source>
</reference>
<dbReference type="GeneID" id="4619870"/>
<dbReference type="KEGG" id="ago:AGOS_ADL360C"/>
<dbReference type="FunCoup" id="Q75BC7">
    <property type="interactions" value="99"/>
</dbReference>
<keyword evidence="1" id="KW-0732">Signal</keyword>
<evidence type="ECO:0000313" key="2">
    <source>
        <dbReference type="EMBL" id="AAS51559.1"/>
    </source>
</evidence>
<proteinExistence type="predicted"/>
<keyword evidence="3" id="KW-1185">Reference proteome</keyword>
<dbReference type="HOGENOM" id="CLU_028751_0_0_1"/>
<dbReference type="OMA" id="NACNIYR"/>
<evidence type="ECO:0000256" key="1">
    <source>
        <dbReference type="SAM" id="SignalP"/>
    </source>
</evidence>
<organism evidence="2 3">
    <name type="scientific">Eremothecium gossypii (strain ATCC 10895 / CBS 109.51 / FGSC 9923 / NRRL Y-1056)</name>
    <name type="common">Yeast</name>
    <name type="synonym">Ashbya gossypii</name>
    <dbReference type="NCBI Taxonomy" id="284811"/>
    <lineage>
        <taxon>Eukaryota</taxon>
        <taxon>Fungi</taxon>
        <taxon>Dikarya</taxon>
        <taxon>Ascomycota</taxon>
        <taxon>Saccharomycotina</taxon>
        <taxon>Saccharomycetes</taxon>
        <taxon>Saccharomycetales</taxon>
        <taxon>Saccharomycetaceae</taxon>
        <taxon>Eremothecium</taxon>
    </lineage>
</organism>
<sequence length="645" mass="72719">MRVSHWMIAVSAALAAGATASSAAEQWNVADLKEYLKDSGQEVAHDSLDALRDAASKEWEKHTDGRKSMLDLLWRPKQTPHDWFGSDYTNPVSEWLFNTWPVEELQKLLKHSRVKTDPTWSRDKLVAVSKRNFKKISETLGVSGYYPSESYFKLWDSSELKEWLEDYGIPYSKAATARDQLLKVVRENIRRASDFYHDERYEVLTSVGFLNDEFSRTGTVDHVDFSSWPLDSLRSWLEVHKLKFDRNMAEDKQYLVALAEKNKKLLMDDVEWLGSIAQKELAEIFKQKDAAMKLSKEAAGKSKNAIKKSGQNAVQYGKDAGNAAMGYGKNVGKDAVNAGRDVANAGKHAGKDAVNAGKDAVNTGKHAGKDAVNAGKKAGKDAVAAGKHAGKDVVDAGRDAIHAGKEAGMDAVEVGREAGDSFVHHGKDLFHAGQESAESLWDSIKGYFNKADDVINDTFLLDVENWPKRRLKHFLEARGVKYSLLSTRKDLLKSVIKYRNKPVHDLKETKNKWFPSWTLENLQHWSSEKTEQGKEKYNSAKDHLKAGSNKVQDQSKEANEAIKQKIDDWVETFNSWTTDDLQTYLRSFGIQPPKSYKKDQLVDLALKHSKAFFGSSSDSSESGYFRFVPRIARKWFNYGYSLLVR</sequence>
<dbReference type="EMBL" id="AE016817">
    <property type="protein sequence ID" value="AAS51559.1"/>
    <property type="molecule type" value="Genomic_DNA"/>
</dbReference>
<dbReference type="RefSeq" id="NP_983735.1">
    <property type="nucleotide sequence ID" value="NM_209088.2"/>
</dbReference>
<evidence type="ECO:0000313" key="3">
    <source>
        <dbReference type="Proteomes" id="UP000000591"/>
    </source>
</evidence>
<dbReference type="STRING" id="284811.Q75BC7"/>
<feature type="chain" id="PRO_5004286535" evidence="1">
    <location>
        <begin position="24"/>
        <end position="645"/>
    </location>
</feature>
<accession>Q75BC7</accession>
<dbReference type="eggNOG" id="ENOG502RNIV">
    <property type="taxonomic scope" value="Eukaryota"/>
</dbReference>
<dbReference type="Proteomes" id="UP000000591">
    <property type="component" value="Chromosome IV"/>
</dbReference>